<dbReference type="SMART" id="SM00855">
    <property type="entry name" value="PGAM"/>
    <property type="match status" value="1"/>
</dbReference>
<dbReference type="PROSITE" id="PS00175">
    <property type="entry name" value="PG_MUTASE"/>
    <property type="match status" value="1"/>
</dbReference>
<dbReference type="CDD" id="cd07067">
    <property type="entry name" value="HP_PGM_like"/>
    <property type="match status" value="1"/>
</dbReference>
<dbReference type="Pfam" id="PF00300">
    <property type="entry name" value="His_Phos_1"/>
    <property type="match status" value="1"/>
</dbReference>
<dbReference type="Gene3D" id="3.40.50.1240">
    <property type="entry name" value="Phosphoglycerate mutase-like"/>
    <property type="match status" value="1"/>
</dbReference>
<organism evidence="2 3">
    <name type="scientific">Streptococcus massiliensis</name>
    <dbReference type="NCBI Taxonomy" id="313439"/>
    <lineage>
        <taxon>Bacteria</taxon>
        <taxon>Bacillati</taxon>
        <taxon>Bacillota</taxon>
        <taxon>Bacilli</taxon>
        <taxon>Lactobacillales</taxon>
        <taxon>Streptococcaceae</taxon>
        <taxon>Streptococcus</taxon>
    </lineage>
</organism>
<dbReference type="RefSeq" id="WP_018372109.1">
    <property type="nucleotide sequence ID" value="NZ_UHFR01000005.1"/>
</dbReference>
<reference evidence="2" key="1">
    <citation type="submission" date="2018-06" db="EMBL/GenBank/DDBJ databases">
        <authorList>
            <consortium name="Pathogen Informatics"/>
            <person name="Doyle S."/>
        </authorList>
    </citation>
    <scope>NUCLEOTIDE SEQUENCE [LARGE SCALE GENOMIC DNA]</scope>
    <source>
        <strain evidence="2">NCTC13765</strain>
    </source>
</reference>
<name>A0A380L056_9STRE</name>
<dbReference type="STRING" id="1123307.GCA_000380065_01404"/>
<dbReference type="GO" id="GO:0005737">
    <property type="term" value="C:cytoplasm"/>
    <property type="evidence" value="ECO:0007669"/>
    <property type="project" value="TreeGrafter"/>
</dbReference>
<sequence length="205" mass="23327">MTKKLYLMRHGQTRFNVQKRIQGASDSPLTELGIEQAKMARIFFENQGIKFNRIYSSTQERACDTAEIVSGRTDYIRLKGLKEWDFGAFEAQSEYLNPPLDLEHIGQAYGDYFVTYGGEGARQVRQRMMRTVGEIISQAAEGETILAVTHGAAISHYFREALAVYPDNLTTPNCSIFNFVFDGDKVSMPLVYDPINDKILYKEEN</sequence>
<evidence type="ECO:0000256" key="1">
    <source>
        <dbReference type="PIRSR" id="PIRSR613078-2"/>
    </source>
</evidence>
<dbReference type="PANTHER" id="PTHR48100">
    <property type="entry name" value="BROAD-SPECIFICITY PHOSPHATASE YOR283W-RELATED"/>
    <property type="match status" value="1"/>
</dbReference>
<protein>
    <submittedName>
        <fullName evidence="2">Phosphoglycerate mutase</fullName>
        <ecNumber evidence="2">3.1.3.73</ecNumber>
    </submittedName>
</protein>
<feature type="binding site" evidence="1">
    <location>
        <position position="61"/>
    </location>
    <ligand>
        <name>substrate</name>
    </ligand>
</feature>
<dbReference type="InterPro" id="IPR013078">
    <property type="entry name" value="His_Pase_superF_clade-1"/>
</dbReference>
<dbReference type="AlphaFoldDB" id="A0A380L056"/>
<dbReference type="Proteomes" id="UP000254634">
    <property type="component" value="Unassembled WGS sequence"/>
</dbReference>
<proteinExistence type="predicted"/>
<keyword evidence="3" id="KW-1185">Reference proteome</keyword>
<dbReference type="SUPFAM" id="SSF53254">
    <property type="entry name" value="Phosphoglycerate mutase-like"/>
    <property type="match status" value="1"/>
</dbReference>
<dbReference type="InterPro" id="IPR001345">
    <property type="entry name" value="PG/BPGM_mutase_AS"/>
</dbReference>
<dbReference type="OrthoDB" id="9782128at2"/>
<accession>A0A380L056</accession>
<evidence type="ECO:0000313" key="2">
    <source>
        <dbReference type="EMBL" id="SUN77399.1"/>
    </source>
</evidence>
<dbReference type="InterPro" id="IPR050275">
    <property type="entry name" value="PGM_Phosphatase"/>
</dbReference>
<dbReference type="EMBL" id="UHFR01000005">
    <property type="protein sequence ID" value="SUN77399.1"/>
    <property type="molecule type" value="Genomic_DNA"/>
</dbReference>
<keyword evidence="2" id="KW-0378">Hydrolase</keyword>
<feature type="binding site" evidence="1">
    <location>
        <begin position="9"/>
        <end position="16"/>
    </location>
    <ligand>
        <name>substrate</name>
    </ligand>
</feature>
<dbReference type="GO" id="GO:0043755">
    <property type="term" value="F:alpha-ribazole phosphatase activity"/>
    <property type="evidence" value="ECO:0007669"/>
    <property type="project" value="UniProtKB-EC"/>
</dbReference>
<gene>
    <name evidence="2" type="primary">cobC</name>
    <name evidence="2" type="ORF">NCTC13765_01924</name>
</gene>
<evidence type="ECO:0000313" key="3">
    <source>
        <dbReference type="Proteomes" id="UP000254634"/>
    </source>
</evidence>
<dbReference type="PANTHER" id="PTHR48100:SF5">
    <property type="entry name" value="HISTIDINE PHOSPHATASE FAMILY PROTEIN"/>
    <property type="match status" value="1"/>
</dbReference>
<dbReference type="InterPro" id="IPR029033">
    <property type="entry name" value="His_PPase_superfam"/>
</dbReference>
<dbReference type="EC" id="3.1.3.73" evidence="2"/>